<keyword evidence="4" id="KW-0328">Glycosyltransferase</keyword>
<dbReference type="Pfam" id="PF12000">
    <property type="entry name" value="Glyco_trans_4_3"/>
    <property type="match status" value="1"/>
</dbReference>
<protein>
    <submittedName>
        <fullName evidence="4">Glycosyltransferase</fullName>
        <ecNumber evidence="4">2.4.-.-</ecNumber>
    </submittedName>
</protein>
<dbReference type="Proteomes" id="UP001595632">
    <property type="component" value="Unassembled WGS sequence"/>
</dbReference>
<dbReference type="Pfam" id="PF00534">
    <property type="entry name" value="Glycos_transf_1"/>
    <property type="match status" value="1"/>
</dbReference>
<reference evidence="5" key="1">
    <citation type="journal article" date="2019" name="Int. J. Syst. Evol. Microbiol.">
        <title>The Global Catalogue of Microorganisms (GCM) 10K type strain sequencing project: providing services to taxonomists for standard genome sequencing and annotation.</title>
        <authorList>
            <consortium name="The Broad Institute Genomics Platform"/>
            <consortium name="The Broad Institute Genome Sequencing Center for Infectious Disease"/>
            <person name="Wu L."/>
            <person name="Ma J."/>
        </authorList>
    </citation>
    <scope>NUCLEOTIDE SEQUENCE [LARGE SCALE GENOMIC DNA]</scope>
    <source>
        <strain evidence="5">KCTC 52366</strain>
    </source>
</reference>
<dbReference type="EC" id="2.4.-.-" evidence="4"/>
<dbReference type="RefSeq" id="WP_275635075.1">
    <property type="nucleotide sequence ID" value="NZ_JARGYD010000018.1"/>
</dbReference>
<dbReference type="SUPFAM" id="SSF53756">
    <property type="entry name" value="UDP-Glycosyltransferase/glycogen phosphorylase"/>
    <property type="match status" value="1"/>
</dbReference>
<comment type="caution">
    <text evidence="4">The sequence shown here is derived from an EMBL/GenBank/DDBJ whole genome shotgun (WGS) entry which is preliminary data.</text>
</comment>
<dbReference type="Gene3D" id="3.40.50.2000">
    <property type="entry name" value="Glycogen Phosphorylase B"/>
    <property type="match status" value="2"/>
</dbReference>
<evidence type="ECO:0000259" key="2">
    <source>
        <dbReference type="Pfam" id="PF00534"/>
    </source>
</evidence>
<dbReference type="InterPro" id="IPR001296">
    <property type="entry name" value="Glyco_trans_1"/>
</dbReference>
<dbReference type="EMBL" id="JBHRTB010000002">
    <property type="protein sequence ID" value="MFC3141167.1"/>
    <property type="molecule type" value="Genomic_DNA"/>
</dbReference>
<evidence type="ECO:0000313" key="4">
    <source>
        <dbReference type="EMBL" id="MFC3141167.1"/>
    </source>
</evidence>
<keyword evidence="5" id="KW-1185">Reference proteome</keyword>
<evidence type="ECO:0000313" key="5">
    <source>
        <dbReference type="Proteomes" id="UP001595632"/>
    </source>
</evidence>
<dbReference type="PANTHER" id="PTHR46401:SF2">
    <property type="entry name" value="GLYCOSYLTRANSFERASE WBBK-RELATED"/>
    <property type="match status" value="1"/>
</dbReference>
<sequence>MRILLVHRNFPGQFRYLAPALIKAGHKVGVLTWEGNKNPDQLPAARYRHEMQQGKGLGGSFAQYADLGATVARAADVLRGRGTSPDVVFGTISWGETLFLREVWPKARHLGYAEFLYATEGRDTGFDPEFSSPDLNGRIATMARRAHLMMAAMDADGLLCPTRWQASTFPAELHPKITVGHDGVDTARIAPDPAATYQVPGGPLLKAGDEVLTFVNRNLEPYRGYHTLMRALPKVMAARPDLQVVLVGGEEPGYGPAPSDGRSWKQVFLDEVKDRLDLSRLHFTGRVPYEDFLKILQVGRAHAYLSYPFVLGWSMIEAMATGACVVGSRTAPVEEAIEDGVTGHLVDFFDVDGWSDKLTRVLSDPEAQKPIRAAARQHAIDAYDLKTVCLPKLMRFVEGP</sequence>
<accession>A0ABV7GI24</accession>
<evidence type="ECO:0000256" key="1">
    <source>
        <dbReference type="ARBA" id="ARBA00022679"/>
    </source>
</evidence>
<dbReference type="InterPro" id="IPR022623">
    <property type="entry name" value="Glyco_trans_4"/>
</dbReference>
<proteinExistence type="predicted"/>
<gene>
    <name evidence="4" type="ORF">ACFOGP_00485</name>
</gene>
<evidence type="ECO:0000259" key="3">
    <source>
        <dbReference type="Pfam" id="PF12000"/>
    </source>
</evidence>
<name>A0ABV7GI24_9RHOB</name>
<keyword evidence="1 4" id="KW-0808">Transferase</keyword>
<dbReference type="GO" id="GO:0016757">
    <property type="term" value="F:glycosyltransferase activity"/>
    <property type="evidence" value="ECO:0007669"/>
    <property type="project" value="UniProtKB-KW"/>
</dbReference>
<feature type="domain" description="Glycosyl transferase family 4" evidence="3">
    <location>
        <begin position="25"/>
        <end position="188"/>
    </location>
</feature>
<dbReference type="PANTHER" id="PTHR46401">
    <property type="entry name" value="GLYCOSYLTRANSFERASE WBBK-RELATED"/>
    <property type="match status" value="1"/>
</dbReference>
<organism evidence="4 5">
    <name type="scientific">Psychromarinibacter halotolerans</name>
    <dbReference type="NCBI Taxonomy" id="1775175"/>
    <lineage>
        <taxon>Bacteria</taxon>
        <taxon>Pseudomonadati</taxon>
        <taxon>Pseudomonadota</taxon>
        <taxon>Alphaproteobacteria</taxon>
        <taxon>Rhodobacterales</taxon>
        <taxon>Paracoccaceae</taxon>
        <taxon>Psychromarinibacter</taxon>
    </lineage>
</organism>
<feature type="domain" description="Glycosyl transferase family 1" evidence="2">
    <location>
        <begin position="207"/>
        <end position="377"/>
    </location>
</feature>